<proteinExistence type="predicted"/>
<dbReference type="AlphaFoldDB" id="A0AAU7U5G7"/>
<dbReference type="RefSeq" id="WP_350241133.1">
    <property type="nucleotide sequence ID" value="NZ_CP158297.1"/>
</dbReference>
<evidence type="ECO:0000313" key="1">
    <source>
        <dbReference type="EMBL" id="XBV83561.1"/>
    </source>
</evidence>
<reference evidence="1" key="1">
    <citation type="submission" date="2024-06" db="EMBL/GenBank/DDBJ databases">
        <title>Draft Genome Sequence of Deinococcus sonorensis Type Strain KR-87, a Biofilm Producing Representative of the Genus Deinococcus.</title>
        <authorList>
            <person name="Boren L.S."/>
            <person name="Grosso R.A."/>
            <person name="Hugenberg-Cox A.N."/>
            <person name="Hill J.T.E."/>
            <person name="Albert C.M."/>
            <person name="Tuohy J.M."/>
        </authorList>
    </citation>
    <scope>NUCLEOTIDE SEQUENCE</scope>
    <source>
        <strain evidence="1">KR-87</strain>
        <plasmid evidence="1">pDson01</plasmid>
    </source>
</reference>
<gene>
    <name evidence="1" type="ORF">ABOD76_02430</name>
</gene>
<geneLocation type="plasmid" evidence="1">
    <name>pDson01</name>
</geneLocation>
<name>A0AAU7U5G7_9DEIO</name>
<sequence>MVRASLAPFLGASRTAQDAAHEVGVPLTTMTSRIRQFVHFGLLVRVGEQPRRGRPMPLYRAPGSLFIPFDVTPLESDQQLGDVLFQGAQRRLSRSIGAAWVEAAGRRGRPLGLHVYREPGGHVSENVEPRPAPGEQENAFFMDLLSDEQPAVWDSWGVLYLDQAQAKALQRELFALRQRYGGALANGRPYLLRLAVAPLQEEG</sequence>
<dbReference type="EMBL" id="CP158297">
    <property type="protein sequence ID" value="XBV83561.1"/>
    <property type="molecule type" value="Genomic_DNA"/>
</dbReference>
<evidence type="ECO:0008006" key="2">
    <source>
        <dbReference type="Google" id="ProtNLM"/>
    </source>
</evidence>
<protein>
    <recommendedName>
        <fullName evidence="2">HTH iclR-type domain-containing protein</fullName>
    </recommendedName>
</protein>
<dbReference type="KEGG" id="dsc:ABOD76_02430"/>
<keyword evidence="1" id="KW-0614">Plasmid</keyword>
<organism evidence="1">
    <name type="scientific">Deinococcus sonorensis KR-87</name>
    <dbReference type="NCBI Taxonomy" id="694439"/>
    <lineage>
        <taxon>Bacteria</taxon>
        <taxon>Thermotogati</taxon>
        <taxon>Deinococcota</taxon>
        <taxon>Deinococci</taxon>
        <taxon>Deinococcales</taxon>
        <taxon>Deinococcaceae</taxon>
        <taxon>Deinococcus</taxon>
    </lineage>
</organism>
<accession>A0AAU7U5G7</accession>